<evidence type="ECO:0000256" key="1">
    <source>
        <dbReference type="SAM" id="MobiDB-lite"/>
    </source>
</evidence>
<feature type="region of interest" description="Disordered" evidence="1">
    <location>
        <begin position="27"/>
        <end position="55"/>
    </location>
</feature>
<accession>A0A8I1JJ59</accession>
<comment type="caution">
    <text evidence="2">The sequence shown here is derived from an EMBL/GenBank/DDBJ whole genome shotgun (WGS) entry which is preliminary data.</text>
</comment>
<organism evidence="2 3">
    <name type="scientific">Pseudomonas putida</name>
    <name type="common">Arthrobacter siderocapsulatus</name>
    <dbReference type="NCBI Taxonomy" id="303"/>
    <lineage>
        <taxon>Bacteria</taxon>
        <taxon>Pseudomonadati</taxon>
        <taxon>Pseudomonadota</taxon>
        <taxon>Gammaproteobacteria</taxon>
        <taxon>Pseudomonadales</taxon>
        <taxon>Pseudomonadaceae</taxon>
        <taxon>Pseudomonas</taxon>
    </lineage>
</organism>
<gene>
    <name evidence="2" type="ORF">JEU22_05030</name>
</gene>
<dbReference type="EMBL" id="JAEHTE010000002">
    <property type="protein sequence ID" value="MBI6883269.1"/>
    <property type="molecule type" value="Genomic_DNA"/>
</dbReference>
<protein>
    <submittedName>
        <fullName evidence="2">Uncharacterized protein</fullName>
    </submittedName>
</protein>
<evidence type="ECO:0000313" key="2">
    <source>
        <dbReference type="EMBL" id="MBI6883269.1"/>
    </source>
</evidence>
<reference evidence="2" key="1">
    <citation type="submission" date="2020-12" db="EMBL/GenBank/DDBJ databases">
        <title>Enhanced detection system for hospital associated transmission using whole genome sequencing surveillance.</title>
        <authorList>
            <person name="Harrison L.H."/>
            <person name="Van Tyne D."/>
            <person name="Marsh J.W."/>
            <person name="Griffith M.P."/>
            <person name="Snyder D.J."/>
            <person name="Cooper V.S."/>
            <person name="Mustapha M."/>
        </authorList>
    </citation>
    <scope>NUCLEOTIDE SEQUENCE</scope>
    <source>
        <strain evidence="2">PSB00042</strain>
    </source>
</reference>
<evidence type="ECO:0000313" key="3">
    <source>
        <dbReference type="Proteomes" id="UP000637061"/>
    </source>
</evidence>
<name>A0A8I1JJ59_PSEPU</name>
<dbReference type="Proteomes" id="UP000637061">
    <property type="component" value="Unassembled WGS sequence"/>
</dbReference>
<dbReference type="RefSeq" id="WP_198746881.1">
    <property type="nucleotide sequence ID" value="NZ_JAEHTE010000002.1"/>
</dbReference>
<sequence>MKKGKAKTPKSQAKSMVMIPLYQSRVQRDVKSSYSRKEKHRQKPSSEGFLLPIAA</sequence>
<proteinExistence type="predicted"/>
<dbReference type="AlphaFoldDB" id="A0A8I1JJ59"/>